<dbReference type="EMBL" id="CAJHNH020003480">
    <property type="protein sequence ID" value="CAG5129403.1"/>
    <property type="molecule type" value="Genomic_DNA"/>
</dbReference>
<dbReference type="PANTHER" id="PTHR23121">
    <property type="entry name" value="SODIUM-DEPENDENT GLUCOSE TRANSPORTER 1"/>
    <property type="match status" value="1"/>
</dbReference>
<evidence type="ECO:0000256" key="3">
    <source>
        <dbReference type="ARBA" id="ARBA00023136"/>
    </source>
</evidence>
<comment type="caution">
    <text evidence="6">The sequence shown here is derived from an EMBL/GenBank/DDBJ whole genome shotgun (WGS) entry which is preliminary data.</text>
</comment>
<feature type="transmembrane region" description="Helical" evidence="5">
    <location>
        <begin position="335"/>
        <end position="354"/>
    </location>
</feature>
<feature type="transmembrane region" description="Helical" evidence="5">
    <location>
        <begin position="412"/>
        <end position="431"/>
    </location>
</feature>
<evidence type="ECO:0000313" key="7">
    <source>
        <dbReference type="Proteomes" id="UP000678393"/>
    </source>
</evidence>
<evidence type="ECO:0000256" key="5">
    <source>
        <dbReference type="SAM" id="Phobius"/>
    </source>
</evidence>
<keyword evidence="1 5" id="KW-0812">Transmembrane</keyword>
<feature type="transmembrane region" description="Helical" evidence="5">
    <location>
        <begin position="438"/>
        <end position="459"/>
    </location>
</feature>
<accession>A0A8S3ZIY3</accession>
<dbReference type="InterPro" id="IPR036259">
    <property type="entry name" value="MFS_trans_sf"/>
</dbReference>
<evidence type="ECO:0008006" key="8">
    <source>
        <dbReference type="Google" id="ProtNLM"/>
    </source>
</evidence>
<dbReference type="Proteomes" id="UP000678393">
    <property type="component" value="Unassembled WGS sequence"/>
</dbReference>
<feature type="transmembrane region" description="Helical" evidence="5">
    <location>
        <begin position="198"/>
        <end position="217"/>
    </location>
</feature>
<proteinExistence type="predicted"/>
<dbReference type="Gene3D" id="1.20.1250.20">
    <property type="entry name" value="MFS general substrate transporter like domains"/>
    <property type="match status" value="2"/>
</dbReference>
<feature type="transmembrane region" description="Helical" evidence="5">
    <location>
        <begin position="140"/>
        <end position="159"/>
    </location>
</feature>
<evidence type="ECO:0000256" key="2">
    <source>
        <dbReference type="ARBA" id="ARBA00022989"/>
    </source>
</evidence>
<keyword evidence="7" id="KW-1185">Reference proteome</keyword>
<feature type="transmembrane region" description="Helical" evidence="5">
    <location>
        <begin position="112"/>
        <end position="133"/>
    </location>
</feature>
<evidence type="ECO:0000256" key="4">
    <source>
        <dbReference type="SAM" id="MobiDB-lite"/>
    </source>
</evidence>
<feature type="transmembrane region" description="Helical" evidence="5">
    <location>
        <begin position="471"/>
        <end position="494"/>
    </location>
</feature>
<sequence length="563" mass="61953">MEESSQASLADGSMPETPMIDDSVSKTPKIEGSMSETPIIDSSMPDAPMINGSHKVGKETLRDKLSSQVYRSRVIHSIWLSASSFTLGIIFGQQGPTFLDLQIITGTDVESASFFFTAASFGYMVGSFVSGFLHGKVNNNVLMCIINCGAGVAAIITPYCSPYPLMIVFRFLTNMFCGAIDTLVNAEHMHIWGKEGRALLQFIHFVFALGGVVTPLITEPFLAAKGAEHELLSSVKNLNVTVKVTDGIAVVYNETHSHNQTGYGVAVVYNETHSHNQTGDSFGRPLTTNVHYAFLIAGLIAVMIAVPYVILIFIDKRSESSSENKYTQKLRSRQLPLPMYIFMLVVLCFFYVVYCCIEDTFASFLMTFVVREYESVTKSQGAYITMFYWASFAAARFGSIFVSSYLTAVRSMHLYCFLMVVAYTGFTLSAVHAHIDSLTAFACMAGISMSGLFPAGFSWTEAELFPVTGWVSSYILIGSSLGMMVNPMIVGFLMKHVSNMWFCYILLGEALLLSVVFFFLLMFNRCYINKIYGTVANATSLEITVDASKTDADTSEITVSVKC</sequence>
<gene>
    <name evidence="6" type="ORF">CUNI_LOCUS14961</name>
</gene>
<name>A0A8S3ZIY3_9EUPU</name>
<evidence type="ECO:0000256" key="1">
    <source>
        <dbReference type="ARBA" id="ARBA00022692"/>
    </source>
</evidence>
<feature type="region of interest" description="Disordered" evidence="4">
    <location>
        <begin position="1"/>
        <end position="46"/>
    </location>
</feature>
<keyword evidence="2 5" id="KW-1133">Transmembrane helix</keyword>
<dbReference type="PANTHER" id="PTHR23121:SF9">
    <property type="entry name" value="SODIUM-DEPENDENT GLUCOSE TRANSPORTER 1"/>
    <property type="match status" value="1"/>
</dbReference>
<feature type="transmembrane region" description="Helical" evidence="5">
    <location>
        <begin position="165"/>
        <end position="186"/>
    </location>
</feature>
<dbReference type="AlphaFoldDB" id="A0A8S3ZIY3"/>
<feature type="transmembrane region" description="Helical" evidence="5">
    <location>
        <begin position="292"/>
        <end position="314"/>
    </location>
</feature>
<reference evidence="6" key="1">
    <citation type="submission" date="2021-04" db="EMBL/GenBank/DDBJ databases">
        <authorList>
            <consortium name="Molecular Ecology Group"/>
        </authorList>
    </citation>
    <scope>NUCLEOTIDE SEQUENCE</scope>
</reference>
<feature type="transmembrane region" description="Helical" evidence="5">
    <location>
        <begin position="388"/>
        <end position="406"/>
    </location>
</feature>
<feature type="transmembrane region" description="Helical" evidence="5">
    <location>
        <begin position="501"/>
        <end position="523"/>
    </location>
</feature>
<dbReference type="SUPFAM" id="SSF103473">
    <property type="entry name" value="MFS general substrate transporter"/>
    <property type="match status" value="1"/>
</dbReference>
<evidence type="ECO:0000313" key="6">
    <source>
        <dbReference type="EMBL" id="CAG5129403.1"/>
    </source>
</evidence>
<protein>
    <recommendedName>
        <fullName evidence="8">Sodium-dependent glucose transporter 1</fullName>
    </recommendedName>
</protein>
<dbReference type="OrthoDB" id="9626824at2759"/>
<organism evidence="6 7">
    <name type="scientific">Candidula unifasciata</name>
    <dbReference type="NCBI Taxonomy" id="100452"/>
    <lineage>
        <taxon>Eukaryota</taxon>
        <taxon>Metazoa</taxon>
        <taxon>Spiralia</taxon>
        <taxon>Lophotrochozoa</taxon>
        <taxon>Mollusca</taxon>
        <taxon>Gastropoda</taxon>
        <taxon>Heterobranchia</taxon>
        <taxon>Euthyneura</taxon>
        <taxon>Panpulmonata</taxon>
        <taxon>Eupulmonata</taxon>
        <taxon>Stylommatophora</taxon>
        <taxon>Helicina</taxon>
        <taxon>Helicoidea</taxon>
        <taxon>Geomitridae</taxon>
        <taxon>Candidula</taxon>
    </lineage>
</organism>
<keyword evidence="3 5" id="KW-0472">Membrane</keyword>
<feature type="transmembrane region" description="Helical" evidence="5">
    <location>
        <begin position="74"/>
        <end position="92"/>
    </location>
</feature>